<feature type="compositionally biased region" description="Basic and acidic residues" evidence="6">
    <location>
        <begin position="11"/>
        <end position="32"/>
    </location>
</feature>
<keyword evidence="2 5" id="KW-0853">WD repeat</keyword>
<keyword evidence="8" id="KW-0282">Flagellum</keyword>
<dbReference type="PROSITE" id="PS50082">
    <property type="entry name" value="WD_REPEATS_2"/>
    <property type="match status" value="1"/>
</dbReference>
<feature type="region of interest" description="Disordered" evidence="6">
    <location>
        <begin position="1007"/>
        <end position="1030"/>
    </location>
</feature>
<reference evidence="8" key="1">
    <citation type="submission" date="2025-08" db="UniProtKB">
        <authorList>
            <consortium name="RefSeq"/>
        </authorList>
    </citation>
    <scope>IDENTIFICATION</scope>
</reference>
<gene>
    <name evidence="8" type="primary">cfap251</name>
</gene>
<accession>A0A8M1KNV5</accession>
<dbReference type="InterPro" id="IPR001680">
    <property type="entry name" value="WD40_rpt"/>
</dbReference>
<dbReference type="GO" id="GO:0036126">
    <property type="term" value="C:sperm flagellum"/>
    <property type="evidence" value="ECO:0007669"/>
    <property type="project" value="TreeGrafter"/>
</dbReference>
<keyword evidence="4" id="KW-0966">Cell projection</keyword>
<proteinExistence type="predicted"/>
<name>A0A8M1KNV5_CLUHA</name>
<feature type="region of interest" description="Disordered" evidence="6">
    <location>
        <begin position="1"/>
        <end position="55"/>
    </location>
</feature>
<keyword evidence="8" id="KW-0969">Cilium</keyword>
<dbReference type="Pfam" id="PF00400">
    <property type="entry name" value="WD40"/>
    <property type="match status" value="2"/>
</dbReference>
<sequence>MMSDASGCQKDSSDASRSSSEEQQSKHAEANLDVKNGPESPDTDQALRNVSQERESHVYTATSIILPSRQKTTRNHPLTLDWAFGINSTLPVFCLQDGEGLVILYVCAHVAVMYDHTTNTQHLLQGHCSPISCVCVSEDRRWLVTADKGQDSLVIVWDTYTGIPVRTLFDCHPEGGTVALALSHDSKHLVSVGATDVQQRVCIWDWSSDSESPLCVTELPEEFGTQKHILFNPSDNTQLLSTSESRVLFYTMEGTTVQYSAPEISDKTFKKVVGAFTRSVLSGEGDQAFSATSLGNLLIWARRTDGTGSRSSYTALKLVPLQEDAITALTQIDSYIVTGDSRGHVKFYDSMLKLISHYSDFNLDSISSLSFATKLPSAPKGHPDDCTLTARPFIIRNLVISTATAIVVHVTSQEGVVQTLLKEHADSLQAVACHPRQPVVAMGSNSGILKLWNYEKKGLVCSRLFQKNPRIQCLAYDPYGVYLAAGFTSGMVCVLDGCSLLSEDPDSFTFSSDSITHIAFSHDSLYMATADEGKAVTLFRLCSEEGGAQCWRYQGRHHSHYRPIQELLFGEQLDTGRPRLLSLGEDRRLVEYDLKASGDDRLVVLSAERIEQSGVPTCMIWYPPLTTEHFLLTASHLYKMKLYNSTTKMCRKTLLGPCFGSPVRKMMLLPQNNDGDSKARYMAYITTDKVGVQILPLDGNPYHHSAQLCHPMGASSMAVSHEGRYVFTAGGADRTAFCWEISLSALEAAAALGGKDLVPFYSLLEGGRDGELFREMEDYFYYSQLRSQGLDSMATRQVSTHIPLAEVPFVMRALGFYPTEQELEDMQNEVKFSRYAETGQYVTHVDLPEFIRLFVNHRPVLGLRLPELQWALAVLGESADDDDAGQAQIPRDRLMELLQARGEHMTEEELADCFSTLLGVNPEGGRCQSGAMKWQGESSHRAHTLNFQFQLNYIYTVPVKSLDILSHFLRSFFFNTEKLLETEIPAEITLETFVKGVLGLPLSNQEAAGSSSSSDTSALLPPNVTDEILS</sequence>
<evidence type="ECO:0000313" key="8">
    <source>
        <dbReference type="RefSeq" id="XP_042564068.1"/>
    </source>
</evidence>
<dbReference type="SMART" id="SM00320">
    <property type="entry name" value="WD40"/>
    <property type="match status" value="8"/>
</dbReference>
<comment type="subcellular location">
    <subcellularLocation>
        <location evidence="1">Cell projection</location>
        <location evidence="1">Cilium</location>
    </subcellularLocation>
</comment>
<evidence type="ECO:0000256" key="1">
    <source>
        <dbReference type="ARBA" id="ARBA00004138"/>
    </source>
</evidence>
<dbReference type="KEGG" id="char:105894488"/>
<keyword evidence="3" id="KW-0677">Repeat</keyword>
<feature type="compositionally biased region" description="Low complexity" evidence="6">
    <location>
        <begin position="1007"/>
        <end position="1020"/>
    </location>
</feature>
<dbReference type="OrthoDB" id="4899631at2759"/>
<dbReference type="RefSeq" id="XP_042564068.1">
    <property type="nucleotide sequence ID" value="XM_042708134.1"/>
</dbReference>
<dbReference type="InterPro" id="IPR050630">
    <property type="entry name" value="WD_repeat_EMAP"/>
</dbReference>
<protein>
    <submittedName>
        <fullName evidence="8">Cilia- and flagella-associated protein 251</fullName>
    </submittedName>
</protein>
<dbReference type="PANTHER" id="PTHR13720:SF13">
    <property type="entry name" value="CILIA- AND FLAGELLA-ASSOCIATED PROTEIN 251"/>
    <property type="match status" value="1"/>
</dbReference>
<evidence type="ECO:0000256" key="2">
    <source>
        <dbReference type="ARBA" id="ARBA00022574"/>
    </source>
</evidence>
<dbReference type="PANTHER" id="PTHR13720">
    <property type="entry name" value="WD-40 REPEAT PROTEIN"/>
    <property type="match status" value="1"/>
</dbReference>
<feature type="repeat" description="WD" evidence="5">
    <location>
        <begin position="421"/>
        <end position="462"/>
    </location>
</feature>
<evidence type="ECO:0000256" key="4">
    <source>
        <dbReference type="ARBA" id="ARBA00023273"/>
    </source>
</evidence>
<dbReference type="GeneID" id="105894488"/>
<keyword evidence="7" id="KW-1185">Reference proteome</keyword>
<evidence type="ECO:0000256" key="3">
    <source>
        <dbReference type="ARBA" id="ARBA00022737"/>
    </source>
</evidence>
<evidence type="ECO:0000256" key="5">
    <source>
        <dbReference type="PROSITE-ProRule" id="PRU00221"/>
    </source>
</evidence>
<evidence type="ECO:0000313" key="7">
    <source>
        <dbReference type="Proteomes" id="UP000515152"/>
    </source>
</evidence>
<evidence type="ECO:0000256" key="6">
    <source>
        <dbReference type="SAM" id="MobiDB-lite"/>
    </source>
</evidence>
<organism evidence="7 8">
    <name type="scientific">Clupea harengus</name>
    <name type="common">Atlantic herring</name>
    <dbReference type="NCBI Taxonomy" id="7950"/>
    <lineage>
        <taxon>Eukaryota</taxon>
        <taxon>Metazoa</taxon>
        <taxon>Chordata</taxon>
        <taxon>Craniata</taxon>
        <taxon>Vertebrata</taxon>
        <taxon>Euteleostomi</taxon>
        <taxon>Actinopterygii</taxon>
        <taxon>Neopterygii</taxon>
        <taxon>Teleostei</taxon>
        <taxon>Clupei</taxon>
        <taxon>Clupeiformes</taxon>
        <taxon>Clupeoidei</taxon>
        <taxon>Clupeidae</taxon>
        <taxon>Clupea</taxon>
    </lineage>
</organism>
<dbReference type="Proteomes" id="UP000515152">
    <property type="component" value="Chromosome 7"/>
</dbReference>
<dbReference type="CTD" id="144406"/>
<dbReference type="AlphaFoldDB" id="A0A8M1KNV5"/>